<feature type="active site" evidence="2">
    <location>
        <position position="40"/>
    </location>
</feature>
<dbReference type="GO" id="GO:0004141">
    <property type="term" value="F:dethiobiotin synthase activity"/>
    <property type="evidence" value="ECO:0007669"/>
    <property type="project" value="UniProtKB-UniRule"/>
</dbReference>
<keyword evidence="2" id="KW-0963">Cytoplasm</keyword>
<dbReference type="CDD" id="cd03109">
    <property type="entry name" value="DTBS"/>
    <property type="match status" value="1"/>
</dbReference>
<dbReference type="GO" id="GO:0005524">
    <property type="term" value="F:ATP binding"/>
    <property type="evidence" value="ECO:0007669"/>
    <property type="project" value="UniProtKB-UniRule"/>
</dbReference>
<comment type="cofactor">
    <cofactor evidence="2">
        <name>Mg(2+)</name>
        <dbReference type="ChEBI" id="CHEBI:18420"/>
    </cofactor>
</comment>
<dbReference type="PANTHER" id="PTHR43210:SF5">
    <property type="entry name" value="DETHIOBIOTIN SYNTHETASE"/>
    <property type="match status" value="1"/>
</dbReference>
<feature type="binding site" evidence="2">
    <location>
        <begin position="118"/>
        <end position="121"/>
    </location>
    <ligand>
        <name>ATP</name>
        <dbReference type="ChEBI" id="CHEBI:30616"/>
    </ligand>
</feature>
<dbReference type="PANTHER" id="PTHR43210">
    <property type="entry name" value="DETHIOBIOTIN SYNTHETASE"/>
    <property type="match status" value="1"/>
</dbReference>
<reference evidence="3 4" key="1">
    <citation type="submission" date="2017-04" db="EMBL/GenBank/DDBJ databases">
        <authorList>
            <person name="Afonso C.L."/>
            <person name="Miller P.J."/>
            <person name="Scott M.A."/>
            <person name="Spackman E."/>
            <person name="Goraichik I."/>
            <person name="Dimitrov K.M."/>
            <person name="Suarez D.L."/>
            <person name="Swayne D.E."/>
        </authorList>
    </citation>
    <scope>NUCLEOTIDE SEQUENCE [LARGE SCALE GENOMIC DNA]</scope>
    <source>
        <strain evidence="3 4">DSM 3385</strain>
    </source>
</reference>
<keyword evidence="1 2" id="KW-0093">Biotin biosynthesis</keyword>
<evidence type="ECO:0000256" key="2">
    <source>
        <dbReference type="HAMAP-Rule" id="MF_00336"/>
    </source>
</evidence>
<dbReference type="AlphaFoldDB" id="A0A1W2DS43"/>
<sequence>MTFCKKIMVMGTDTDVGKTVLSLLIMQNLTAKGKKPFYLKPFQTGCVGPSDSTGDAAFIHRHTPGLGGIDPAPSVLNCHKNPKAPWFAARDMGQTINLPRTMDQIKEKESSHSHLVIEAAGGLLVPLTETLTVADFIKQSKARPVIAARAGLGTINHTLMTVECLRARGITPGGIVFMETPQKEEKTSKTMIQENMEAVEKFSNVPVAGFVKNISDFQNPDPDALKIVECLLKSCHFA</sequence>
<feature type="binding site" evidence="2">
    <location>
        <begin position="15"/>
        <end position="20"/>
    </location>
    <ligand>
        <name>ATP</name>
        <dbReference type="ChEBI" id="CHEBI:30616"/>
    </ligand>
</feature>
<keyword evidence="2" id="KW-0067">ATP-binding</keyword>
<feature type="binding site" evidence="2">
    <location>
        <position position="44"/>
    </location>
    <ligand>
        <name>substrate</name>
    </ligand>
</feature>
<evidence type="ECO:0000313" key="4">
    <source>
        <dbReference type="Proteomes" id="UP000192418"/>
    </source>
</evidence>
<keyword evidence="2" id="KW-0436">Ligase</keyword>
<evidence type="ECO:0000256" key="1">
    <source>
        <dbReference type="ARBA" id="ARBA00022756"/>
    </source>
</evidence>
<keyword evidence="2" id="KW-0479">Metal-binding</keyword>
<comment type="catalytic activity">
    <reaction evidence="2">
        <text>(7R,8S)-7,8-diammoniononanoate + CO2 + ATP = (4R,5S)-dethiobiotin + ADP + phosphate + 3 H(+)</text>
        <dbReference type="Rhea" id="RHEA:15805"/>
        <dbReference type="ChEBI" id="CHEBI:15378"/>
        <dbReference type="ChEBI" id="CHEBI:16526"/>
        <dbReference type="ChEBI" id="CHEBI:30616"/>
        <dbReference type="ChEBI" id="CHEBI:43474"/>
        <dbReference type="ChEBI" id="CHEBI:149469"/>
        <dbReference type="ChEBI" id="CHEBI:149473"/>
        <dbReference type="ChEBI" id="CHEBI:456216"/>
        <dbReference type="EC" id="6.3.3.3"/>
    </reaction>
</comment>
<keyword evidence="4" id="KW-1185">Reference proteome</keyword>
<gene>
    <name evidence="2" type="primary">bioD</name>
    <name evidence="3" type="ORF">SAMN02746065_1206</name>
</gene>
<dbReference type="GO" id="GO:0005829">
    <property type="term" value="C:cytosol"/>
    <property type="evidence" value="ECO:0007669"/>
    <property type="project" value="TreeGrafter"/>
</dbReference>
<dbReference type="UniPathway" id="UPA00078">
    <property type="reaction ID" value="UER00161"/>
</dbReference>
<evidence type="ECO:0000313" key="3">
    <source>
        <dbReference type="EMBL" id="SMD00203.1"/>
    </source>
</evidence>
<protein>
    <recommendedName>
        <fullName evidence="2">ATP-dependent dethiobiotin synthetase BioD</fullName>
        <ecNumber evidence="2">6.3.3.3</ecNumber>
    </recommendedName>
    <alternativeName>
        <fullName evidence="2">DTB synthetase</fullName>
        <shortName evidence="2">DTBS</shortName>
    </alternativeName>
    <alternativeName>
        <fullName evidence="2">Dethiobiotin synthase</fullName>
    </alternativeName>
</protein>
<proteinExistence type="inferred from homology"/>
<dbReference type="NCBIfam" id="TIGR00347">
    <property type="entry name" value="bioD"/>
    <property type="match status" value="1"/>
</dbReference>
<dbReference type="Gene3D" id="3.40.50.300">
    <property type="entry name" value="P-loop containing nucleotide triphosphate hydrolases"/>
    <property type="match status" value="1"/>
</dbReference>
<accession>A0A1W2DS43</accession>
<dbReference type="HAMAP" id="MF_00336">
    <property type="entry name" value="BioD"/>
    <property type="match status" value="1"/>
</dbReference>
<dbReference type="SUPFAM" id="SSF52540">
    <property type="entry name" value="P-loop containing nucleoside triphosphate hydrolases"/>
    <property type="match status" value="1"/>
</dbReference>
<dbReference type="Pfam" id="PF13500">
    <property type="entry name" value="AAA_26"/>
    <property type="match status" value="1"/>
</dbReference>
<dbReference type="STRING" id="1121400.SAMN02746065_1206"/>
<keyword evidence="2" id="KW-0547">Nucleotide-binding</keyword>
<dbReference type="RefSeq" id="WP_084070820.1">
    <property type="nucleotide sequence ID" value="NZ_FWXY01000020.1"/>
</dbReference>
<dbReference type="EC" id="6.3.3.3" evidence="2"/>
<feature type="binding site" evidence="2">
    <location>
        <position position="118"/>
    </location>
    <ligand>
        <name>Mg(2+)</name>
        <dbReference type="ChEBI" id="CHEBI:18420"/>
    </ligand>
</feature>
<dbReference type="OrthoDB" id="9802097at2"/>
<comment type="similarity">
    <text evidence="2">Belongs to the dethiobiotin synthetase family.</text>
</comment>
<name>A0A1W2DS43_9BACT</name>
<comment type="function">
    <text evidence="2">Catalyzes a mechanistically unusual reaction, the ATP-dependent insertion of CO2 between the N7 and N8 nitrogen atoms of 7,8-diaminopelargonic acid (DAPA, also called 7,8-diammoniononanoate) to form a ureido ring.</text>
</comment>
<feature type="binding site" evidence="2">
    <location>
        <position position="55"/>
    </location>
    <ligand>
        <name>ATP</name>
        <dbReference type="ChEBI" id="CHEBI:30616"/>
    </ligand>
</feature>
<dbReference type="InterPro" id="IPR027417">
    <property type="entry name" value="P-loop_NTPase"/>
</dbReference>
<dbReference type="GO" id="GO:0000287">
    <property type="term" value="F:magnesium ion binding"/>
    <property type="evidence" value="ECO:0007669"/>
    <property type="project" value="UniProtKB-UniRule"/>
</dbReference>
<feature type="binding site" evidence="2">
    <location>
        <begin position="178"/>
        <end position="179"/>
    </location>
    <ligand>
        <name>ATP</name>
        <dbReference type="ChEBI" id="CHEBI:30616"/>
    </ligand>
</feature>
<comment type="pathway">
    <text evidence="2">Cofactor biosynthesis; biotin biosynthesis; biotin from 7,8-diaminononanoate: step 1/2.</text>
</comment>
<comment type="caution">
    <text evidence="2">Lacks conserved residue(s) required for the propagation of feature annotation.</text>
</comment>
<feature type="binding site" evidence="2">
    <location>
        <position position="19"/>
    </location>
    <ligand>
        <name>Mg(2+)</name>
        <dbReference type="ChEBI" id="CHEBI:18420"/>
    </ligand>
</feature>
<dbReference type="PIRSF" id="PIRSF006755">
    <property type="entry name" value="DTB_synth"/>
    <property type="match status" value="1"/>
</dbReference>
<feature type="binding site" evidence="2">
    <location>
        <position position="55"/>
    </location>
    <ligand>
        <name>Mg(2+)</name>
        <dbReference type="ChEBI" id="CHEBI:18420"/>
    </ligand>
</feature>
<comment type="subcellular location">
    <subcellularLocation>
        <location evidence="2">Cytoplasm</location>
    </subcellularLocation>
</comment>
<dbReference type="GO" id="GO:0009102">
    <property type="term" value="P:biotin biosynthetic process"/>
    <property type="evidence" value="ECO:0007669"/>
    <property type="project" value="UniProtKB-UniRule"/>
</dbReference>
<dbReference type="Proteomes" id="UP000192418">
    <property type="component" value="Unassembled WGS sequence"/>
</dbReference>
<comment type="subunit">
    <text evidence="2">Homodimer.</text>
</comment>
<dbReference type="InterPro" id="IPR004472">
    <property type="entry name" value="DTB_synth_BioD"/>
</dbReference>
<dbReference type="EMBL" id="FWXY01000020">
    <property type="protein sequence ID" value="SMD00203.1"/>
    <property type="molecule type" value="Genomic_DNA"/>
</dbReference>
<keyword evidence="2" id="KW-0460">Magnesium</keyword>
<organism evidence="3 4">
    <name type="scientific">Desulfocicer vacuolatum DSM 3385</name>
    <dbReference type="NCBI Taxonomy" id="1121400"/>
    <lineage>
        <taxon>Bacteria</taxon>
        <taxon>Pseudomonadati</taxon>
        <taxon>Thermodesulfobacteriota</taxon>
        <taxon>Desulfobacteria</taxon>
        <taxon>Desulfobacterales</taxon>
        <taxon>Desulfobacteraceae</taxon>
        <taxon>Desulfocicer</taxon>
    </lineage>
</organism>